<feature type="region of interest" description="Disordered" evidence="1">
    <location>
        <begin position="442"/>
        <end position="464"/>
    </location>
</feature>
<evidence type="ECO:0000256" key="1">
    <source>
        <dbReference type="SAM" id="MobiDB-lite"/>
    </source>
</evidence>
<evidence type="ECO:0000313" key="4">
    <source>
        <dbReference type="Proteomes" id="UP001165060"/>
    </source>
</evidence>
<protein>
    <recommendedName>
        <fullName evidence="2">HP domain-containing protein</fullName>
    </recommendedName>
</protein>
<dbReference type="InterPro" id="IPR036770">
    <property type="entry name" value="Ankyrin_rpt-contain_sf"/>
</dbReference>
<dbReference type="SMART" id="SM00153">
    <property type="entry name" value="VHP"/>
    <property type="match status" value="1"/>
</dbReference>
<dbReference type="SUPFAM" id="SSF48403">
    <property type="entry name" value="Ankyrin repeat"/>
    <property type="match status" value="1"/>
</dbReference>
<dbReference type="InterPro" id="IPR036886">
    <property type="entry name" value="Villin_headpiece_dom_sf"/>
</dbReference>
<feature type="compositionally biased region" description="Pro residues" evidence="1">
    <location>
        <begin position="452"/>
        <end position="461"/>
    </location>
</feature>
<feature type="domain" description="HP" evidence="2">
    <location>
        <begin position="460"/>
        <end position="522"/>
    </location>
</feature>
<dbReference type="InterPro" id="IPR002110">
    <property type="entry name" value="Ankyrin_rpt"/>
</dbReference>
<dbReference type="SMART" id="SM00248">
    <property type="entry name" value="ANK"/>
    <property type="match status" value="3"/>
</dbReference>
<dbReference type="InterPro" id="IPR003128">
    <property type="entry name" value="Villin_headpiece"/>
</dbReference>
<dbReference type="EMBL" id="BRYB01001067">
    <property type="protein sequence ID" value="GMI42434.1"/>
    <property type="molecule type" value="Genomic_DNA"/>
</dbReference>
<organism evidence="3 4">
    <name type="scientific">Tetraparma gracilis</name>
    <dbReference type="NCBI Taxonomy" id="2962635"/>
    <lineage>
        <taxon>Eukaryota</taxon>
        <taxon>Sar</taxon>
        <taxon>Stramenopiles</taxon>
        <taxon>Ochrophyta</taxon>
        <taxon>Bolidophyceae</taxon>
        <taxon>Parmales</taxon>
        <taxon>Triparmaceae</taxon>
        <taxon>Tetraparma</taxon>
    </lineage>
</organism>
<proteinExistence type="predicted"/>
<dbReference type="PANTHER" id="PTHR24121:SF23">
    <property type="entry name" value="NO MECHANORECEPTOR POTENTIAL C, ISOFORM H"/>
    <property type="match status" value="1"/>
</dbReference>
<accession>A0ABQ6N7A4</accession>
<evidence type="ECO:0000313" key="3">
    <source>
        <dbReference type="EMBL" id="GMI42434.1"/>
    </source>
</evidence>
<dbReference type="PANTHER" id="PTHR24121">
    <property type="entry name" value="NO MECHANORECEPTOR POTENTIAL C, ISOFORM D-RELATED"/>
    <property type="match status" value="1"/>
</dbReference>
<reference evidence="3 4" key="1">
    <citation type="journal article" date="2023" name="Commun. Biol.">
        <title>Genome analysis of Parmales, the sister group of diatoms, reveals the evolutionary specialization of diatoms from phago-mixotrophs to photoautotrophs.</title>
        <authorList>
            <person name="Ban H."/>
            <person name="Sato S."/>
            <person name="Yoshikawa S."/>
            <person name="Yamada K."/>
            <person name="Nakamura Y."/>
            <person name="Ichinomiya M."/>
            <person name="Sato N."/>
            <person name="Blanc-Mathieu R."/>
            <person name="Endo H."/>
            <person name="Kuwata A."/>
            <person name="Ogata H."/>
        </authorList>
    </citation>
    <scope>NUCLEOTIDE SEQUENCE [LARGE SCALE GENOMIC DNA]</scope>
</reference>
<dbReference type="Pfam" id="PF02209">
    <property type="entry name" value="VHP"/>
    <property type="match status" value="1"/>
</dbReference>
<comment type="caution">
    <text evidence="3">The sequence shown here is derived from an EMBL/GenBank/DDBJ whole genome shotgun (WGS) entry which is preliminary data.</text>
</comment>
<keyword evidence="4" id="KW-1185">Reference proteome</keyword>
<sequence>MTTSPGSLFELCKNAQWESASFLVKDMVPGEDLTEQLFWKDFDGRNACLISCGLSAPVPFIKALLDLGADGPYGKSLCETTNVHQNTPLHYACYQDAPCPLLIKMLVTRFPAALEMKDDDEETPLEMAERRMPDYSAEEVPHPHHNLVLAVDMLRYMTAEEIAALPEDPDQIRDVVEEYAARNQPLYRLAEDCDWHGMEGILQADAVGLRDQIFRKDEHERSALHYMCVNGCSVELIRLLLEKSQPGHEDGRKIAEEMDGEEMTPLHYACVCQATTVMTIKTIVDADPEVLDFKDDSGDSPLDWAQSEKLSSTVCDMLEFMDAASIAACDMDEDKLIAAIASAKEKVTAKIGDILKMKADLTHYFDMTTNARADDPLRRSSMVAGIPEKMLKQLDAAQEAESGEGGQKDALVESLETKVKELQAELEKCRGELDACKAELAESRKDAKPGSALPPPPPPPGETALYSWEVLKEGCPQGVDPKHKELALRPEEYKQALGVEKQDWAGMAEWKKQRQKKAAGLF</sequence>
<name>A0ABQ6N7A4_9STRA</name>
<dbReference type="PROSITE" id="PS51089">
    <property type="entry name" value="HP"/>
    <property type="match status" value="1"/>
</dbReference>
<evidence type="ECO:0000259" key="2">
    <source>
        <dbReference type="PROSITE" id="PS51089"/>
    </source>
</evidence>
<dbReference type="Gene3D" id="1.10.950.10">
    <property type="entry name" value="Villin headpiece domain"/>
    <property type="match status" value="1"/>
</dbReference>
<gene>
    <name evidence="3" type="ORF">TeGR_g13546</name>
</gene>
<dbReference type="SUPFAM" id="SSF47050">
    <property type="entry name" value="VHP, Villin headpiece domain"/>
    <property type="match status" value="1"/>
</dbReference>
<dbReference type="Gene3D" id="1.25.40.20">
    <property type="entry name" value="Ankyrin repeat-containing domain"/>
    <property type="match status" value="2"/>
</dbReference>
<dbReference type="Proteomes" id="UP001165060">
    <property type="component" value="Unassembled WGS sequence"/>
</dbReference>